<evidence type="ECO:0000259" key="14">
    <source>
        <dbReference type="Pfam" id="PF01217"/>
    </source>
</evidence>
<proteinExistence type="inferred from homology"/>
<protein>
    <recommendedName>
        <fullName evidence="11">AP-1 complex subunit sigma-1</fullName>
    </recommendedName>
    <alternativeName>
        <fullName evidence="12">Sigma1-adaptin</fullName>
    </alternativeName>
</protein>
<dbReference type="STRING" id="2282107.A0A286UMR2"/>
<reference evidence="16 17" key="1">
    <citation type="journal article" date="2017" name="Mol. Ecol.">
        <title>Comparative and population genomic landscape of Phellinus noxius: A hypervariable fungus causing root rot in trees.</title>
        <authorList>
            <person name="Chung C.L."/>
            <person name="Lee T.J."/>
            <person name="Akiba M."/>
            <person name="Lee H.H."/>
            <person name="Kuo T.H."/>
            <person name="Liu D."/>
            <person name="Ke H.M."/>
            <person name="Yokoi T."/>
            <person name="Roa M.B."/>
            <person name="Lu M.J."/>
            <person name="Chang Y.Y."/>
            <person name="Ann P.J."/>
            <person name="Tsai J.N."/>
            <person name="Chen C.Y."/>
            <person name="Tzean S.S."/>
            <person name="Ota Y."/>
            <person name="Hattori T."/>
            <person name="Sahashi N."/>
            <person name="Liou R.F."/>
            <person name="Kikuchi T."/>
            <person name="Tsai I.J."/>
        </authorList>
    </citation>
    <scope>NUCLEOTIDE SEQUENCE [LARGE SCALE GENOMIC DNA]</scope>
    <source>
        <strain evidence="16 17">FFPRI411160</strain>
    </source>
</reference>
<evidence type="ECO:0000256" key="2">
    <source>
        <dbReference type="ARBA" id="ARBA00004640"/>
    </source>
</evidence>
<keyword evidence="10" id="KW-0968">Cytoplasmic vesicle</keyword>
<dbReference type="PANTHER" id="PTHR24096:SF149">
    <property type="entry name" value="AMP-BINDING DOMAIN-CONTAINING PROTEIN-RELATED"/>
    <property type="match status" value="1"/>
</dbReference>
<dbReference type="InterPro" id="IPR022775">
    <property type="entry name" value="AP_mu_sigma_su"/>
</dbReference>
<dbReference type="AlphaFoldDB" id="A0A286UMR2"/>
<feature type="domain" description="AP complex mu/sigma subunit" evidence="14">
    <location>
        <begin position="593"/>
        <end position="732"/>
    </location>
</feature>
<gene>
    <name evidence="16" type="ORF">PNOK_0345600</name>
</gene>
<keyword evidence="6" id="KW-0436">Ligase</keyword>
<dbReference type="Pfam" id="PF13193">
    <property type="entry name" value="AMP-binding_C"/>
    <property type="match status" value="1"/>
</dbReference>
<dbReference type="InterPro" id="IPR045851">
    <property type="entry name" value="AMP-bd_C_sf"/>
</dbReference>
<dbReference type="InterPro" id="IPR044733">
    <property type="entry name" value="AP1_sigma"/>
</dbReference>
<sequence>MAPRIYPSPLPPTEIPERSIFTQVFSKSDRIASNFPAFIDASTGTVLTRGTLYTKSLELGFGFRNVLSATYGGPKLKRGDTVLVFSPNSIAYPLIVFGLFAAGLKATLANSAYTYNELAHQYHDSRASVVVAHPSLVSVVLEMFKQSGLDTAEARSRIIIANWGSQDKAPGGFLQLDDLLGKGRLEKEENFDGPLSNETTLLCYSSGTTGKPKGVETTHRNLCSVINMIGPLFPIEQGKDVTLGVLPFFHIYGATNILQYCLLEGIPVVVMPRFEPEAYCKYIEQYKVTFGFIVPPILVVLSRHPAVAKYNLTSLKRLVSGAAPLGAGLTKAVSERLKSYGVETSIVQGYGLTETSPTSHMLLRDDHERKIGSIGYLMPNLEARFVKEDGTDAEPGEPGELWMRGPSIMKGYLNRPDATSDSITPDGFFKTGDIALMDEEGFYYIVDRKKELIKYKGFQVPPAELESVLLQHPDIADTGVVGIDSHVEATELPRAYVVHARGLPATEQERSAFASSVQKWIEGRVAKHKFLRGGVVVIDAIPKSASGKILRRELRERAKKEVEAQEAAATLKAKFVSKLRRVLDHRCLRVKVMINYILLVSRQGKVRLAKWFTTLPPKSKAKIVKDVTQLVLARRTRMCNFLEYKDTKVVYRRYASLFFVTGISAGDNELITLEIIHRYVEVLDRYFGNVCELDLIFNFQKAYAILDELIIAGEMQESSKKSVLRVVAQSDAIEDQENSEDTLARLGMLPTFSLSFLVHVKTLVSTCYATAAFTSGAFPRSEFVVAEEERLLI</sequence>
<dbReference type="InterPro" id="IPR011012">
    <property type="entry name" value="Longin-like_dom_sf"/>
</dbReference>
<dbReference type="GO" id="GO:0016405">
    <property type="term" value="F:CoA-ligase activity"/>
    <property type="evidence" value="ECO:0007669"/>
    <property type="project" value="TreeGrafter"/>
</dbReference>
<evidence type="ECO:0000259" key="13">
    <source>
        <dbReference type="Pfam" id="PF00501"/>
    </source>
</evidence>
<keyword evidence="17" id="KW-1185">Reference proteome</keyword>
<dbReference type="CDD" id="cd05911">
    <property type="entry name" value="Firefly_Luc_like"/>
    <property type="match status" value="1"/>
</dbReference>
<evidence type="ECO:0000256" key="12">
    <source>
        <dbReference type="ARBA" id="ARBA00081706"/>
    </source>
</evidence>
<dbReference type="PANTHER" id="PTHR24096">
    <property type="entry name" value="LONG-CHAIN-FATTY-ACID--COA LIGASE"/>
    <property type="match status" value="1"/>
</dbReference>
<evidence type="ECO:0000256" key="11">
    <source>
        <dbReference type="ARBA" id="ARBA00074180"/>
    </source>
</evidence>
<dbReference type="InterPro" id="IPR025110">
    <property type="entry name" value="AMP-bd_C"/>
</dbReference>
<dbReference type="OrthoDB" id="1898221at2759"/>
<dbReference type="EMBL" id="NBII01000003">
    <property type="protein sequence ID" value="PAV20829.1"/>
    <property type="molecule type" value="Genomic_DNA"/>
</dbReference>
<evidence type="ECO:0000256" key="3">
    <source>
        <dbReference type="ARBA" id="ARBA00006432"/>
    </source>
</evidence>
<evidence type="ECO:0000256" key="1">
    <source>
        <dbReference type="ARBA" id="ARBA00004555"/>
    </source>
</evidence>
<dbReference type="GO" id="GO:0030121">
    <property type="term" value="C:AP-1 adaptor complex"/>
    <property type="evidence" value="ECO:0007669"/>
    <property type="project" value="InterPro"/>
</dbReference>
<dbReference type="CDD" id="cd14831">
    <property type="entry name" value="AP1_sigma"/>
    <property type="match status" value="1"/>
</dbReference>
<dbReference type="GO" id="GO:0005829">
    <property type="term" value="C:cytosol"/>
    <property type="evidence" value="ECO:0007669"/>
    <property type="project" value="GOC"/>
</dbReference>
<evidence type="ECO:0000256" key="7">
    <source>
        <dbReference type="ARBA" id="ARBA00022927"/>
    </source>
</evidence>
<accession>A0A286UMR2</accession>
<keyword evidence="7" id="KW-0653">Protein transport</keyword>
<evidence type="ECO:0000256" key="8">
    <source>
        <dbReference type="ARBA" id="ARBA00023034"/>
    </source>
</evidence>
<dbReference type="FunFam" id="3.30.450.60:FF:000007">
    <property type="entry name" value="AP complex subunit sigma"/>
    <property type="match status" value="1"/>
</dbReference>
<dbReference type="FunCoup" id="A0A286UMR2">
    <property type="interactions" value="304"/>
</dbReference>
<comment type="subcellular location">
    <subcellularLocation>
        <location evidence="2">Cytoplasmic vesicle</location>
        <location evidence="2">Clathrin-coated vesicle membrane</location>
    </subcellularLocation>
    <subcellularLocation>
        <location evidence="1">Golgi apparatus</location>
    </subcellularLocation>
</comment>
<dbReference type="Gene3D" id="3.40.50.12780">
    <property type="entry name" value="N-terminal domain of ligase-like"/>
    <property type="match status" value="1"/>
</dbReference>
<feature type="domain" description="AMP-dependent synthetase/ligase" evidence="13">
    <location>
        <begin position="76"/>
        <end position="413"/>
    </location>
</feature>
<dbReference type="Gene3D" id="3.30.450.60">
    <property type="match status" value="1"/>
</dbReference>
<dbReference type="SUPFAM" id="SSF56801">
    <property type="entry name" value="Acetyl-CoA synthetase-like"/>
    <property type="match status" value="1"/>
</dbReference>
<keyword evidence="8" id="KW-0333">Golgi apparatus</keyword>
<dbReference type="InterPro" id="IPR042099">
    <property type="entry name" value="ANL_N_sf"/>
</dbReference>
<evidence type="ECO:0000256" key="5">
    <source>
        <dbReference type="ARBA" id="ARBA00022448"/>
    </source>
</evidence>
<evidence type="ECO:0000256" key="9">
    <source>
        <dbReference type="ARBA" id="ARBA00023136"/>
    </source>
</evidence>
<organism evidence="16 17">
    <name type="scientific">Pyrrhoderma noxium</name>
    <dbReference type="NCBI Taxonomy" id="2282107"/>
    <lineage>
        <taxon>Eukaryota</taxon>
        <taxon>Fungi</taxon>
        <taxon>Dikarya</taxon>
        <taxon>Basidiomycota</taxon>
        <taxon>Agaricomycotina</taxon>
        <taxon>Agaricomycetes</taxon>
        <taxon>Hymenochaetales</taxon>
        <taxon>Hymenochaetaceae</taxon>
        <taxon>Pyrrhoderma</taxon>
    </lineage>
</organism>
<keyword evidence="9" id="KW-0472">Membrane</keyword>
<evidence type="ECO:0000313" key="16">
    <source>
        <dbReference type="EMBL" id="PAV20829.1"/>
    </source>
</evidence>
<dbReference type="GO" id="GO:0016482">
    <property type="term" value="P:cytosolic transport"/>
    <property type="evidence" value="ECO:0007669"/>
    <property type="project" value="UniProtKB-ARBA"/>
</dbReference>
<evidence type="ECO:0000256" key="6">
    <source>
        <dbReference type="ARBA" id="ARBA00022598"/>
    </source>
</evidence>
<comment type="similarity">
    <text evidence="3">Belongs to the ATP-dependent AMP-binding enzyme family.</text>
</comment>
<dbReference type="GO" id="GO:0035615">
    <property type="term" value="F:clathrin adaptor activity"/>
    <property type="evidence" value="ECO:0007669"/>
    <property type="project" value="InterPro"/>
</dbReference>
<dbReference type="Pfam" id="PF01217">
    <property type="entry name" value="Clat_adaptor_s"/>
    <property type="match status" value="1"/>
</dbReference>
<keyword evidence="5" id="KW-0813">Transport</keyword>
<evidence type="ECO:0000256" key="10">
    <source>
        <dbReference type="ARBA" id="ARBA00023329"/>
    </source>
</evidence>
<feature type="domain" description="AMP-binding enzyme C-terminal" evidence="15">
    <location>
        <begin position="464"/>
        <end position="548"/>
    </location>
</feature>
<dbReference type="Pfam" id="PF00501">
    <property type="entry name" value="AMP-binding"/>
    <property type="match status" value="1"/>
</dbReference>
<dbReference type="InterPro" id="IPR020845">
    <property type="entry name" value="AMP-binding_CS"/>
</dbReference>
<evidence type="ECO:0000313" key="17">
    <source>
        <dbReference type="Proteomes" id="UP000217199"/>
    </source>
</evidence>
<dbReference type="InParanoid" id="A0A286UMR2"/>
<dbReference type="SUPFAM" id="SSF64356">
    <property type="entry name" value="SNARE-like"/>
    <property type="match status" value="1"/>
</dbReference>
<comment type="similarity">
    <text evidence="4">Belongs to the adaptor complexes small subunit family.</text>
</comment>
<evidence type="ECO:0000256" key="4">
    <source>
        <dbReference type="ARBA" id="ARBA00006972"/>
    </source>
</evidence>
<dbReference type="InterPro" id="IPR000873">
    <property type="entry name" value="AMP-dep_synth/lig_dom"/>
</dbReference>
<dbReference type="Gene3D" id="3.30.300.30">
    <property type="match status" value="1"/>
</dbReference>
<dbReference type="Proteomes" id="UP000217199">
    <property type="component" value="Unassembled WGS sequence"/>
</dbReference>
<dbReference type="PROSITE" id="PS00455">
    <property type="entry name" value="AMP_BINDING"/>
    <property type="match status" value="1"/>
</dbReference>
<evidence type="ECO:0000259" key="15">
    <source>
        <dbReference type="Pfam" id="PF13193"/>
    </source>
</evidence>
<name>A0A286UMR2_9AGAM</name>
<dbReference type="GO" id="GO:0015031">
    <property type="term" value="P:protein transport"/>
    <property type="evidence" value="ECO:0007669"/>
    <property type="project" value="UniProtKB-KW"/>
</dbReference>
<comment type="caution">
    <text evidence="16">The sequence shown here is derived from an EMBL/GenBank/DDBJ whole genome shotgun (WGS) entry which is preliminary data.</text>
</comment>